<evidence type="ECO:0000313" key="1">
    <source>
        <dbReference type="EMBL" id="KJW13249.1"/>
    </source>
</evidence>
<dbReference type="AlphaFoldDB" id="A0A0F3RUG4"/>
<comment type="caution">
    <text evidence="1">The sequence shown here is derived from an EMBL/GenBank/DDBJ whole genome shotgun (WGS) entry which is preliminary data.</text>
</comment>
<accession>A0A0F3RUG4</accession>
<gene>
    <name evidence="1" type="ORF">VC81_04405</name>
</gene>
<dbReference type="PATRIC" id="fig|216463.3.peg.2715"/>
<protein>
    <submittedName>
        <fullName evidence="1">Uncharacterized protein</fullName>
    </submittedName>
</protein>
<dbReference type="Proteomes" id="UP000033491">
    <property type="component" value="Unassembled WGS sequence"/>
</dbReference>
<evidence type="ECO:0000313" key="2">
    <source>
        <dbReference type="Proteomes" id="UP000033491"/>
    </source>
</evidence>
<dbReference type="EMBL" id="JZCR01000009">
    <property type="protein sequence ID" value="KJW13249.1"/>
    <property type="molecule type" value="Genomic_DNA"/>
</dbReference>
<reference evidence="1 2" key="1">
    <citation type="submission" date="2015-03" db="EMBL/GenBank/DDBJ databases">
        <authorList>
            <person name="Zheng J."/>
            <person name="Ganezle M."/>
        </authorList>
    </citation>
    <scope>NUCLEOTIDE SEQUENCE [LARGE SCALE GENOMIC DNA]</scope>
    <source>
        <strain evidence="1 2">LP38</strain>
    </source>
</reference>
<proteinExistence type="predicted"/>
<sequence>MQGFGVVPTTVILLAGVKRRDLFSLVILVRFRGPGDSRTFLLVKMIKTRGCGRFHFMRAQLLHDIFCKSA</sequence>
<organism evidence="1 2">
    <name type="scientific">Levilactobacillus spicheri</name>
    <dbReference type="NCBI Taxonomy" id="216463"/>
    <lineage>
        <taxon>Bacteria</taxon>
        <taxon>Bacillati</taxon>
        <taxon>Bacillota</taxon>
        <taxon>Bacilli</taxon>
        <taxon>Lactobacillales</taxon>
        <taxon>Lactobacillaceae</taxon>
        <taxon>Levilactobacillus</taxon>
    </lineage>
</organism>
<name>A0A0F3RUG4_9LACO</name>